<evidence type="ECO:0000313" key="2">
    <source>
        <dbReference type="Proteomes" id="UP001642720"/>
    </source>
</evidence>
<dbReference type="EMBL" id="PPTA01000004">
    <property type="protein sequence ID" value="TFB03977.1"/>
    <property type="molecule type" value="Genomic_DNA"/>
</dbReference>
<comment type="caution">
    <text evidence="1">The sequence shown here is derived from an EMBL/GenBank/DDBJ whole genome shotgun (WGS) entry which is preliminary data.</text>
</comment>
<name>A0ABY2H8Y7_9HYPO</name>
<evidence type="ECO:0000313" key="1">
    <source>
        <dbReference type="EMBL" id="TFB03977.1"/>
    </source>
</evidence>
<dbReference type="RefSeq" id="XP_073560178.1">
    <property type="nucleotide sequence ID" value="XM_073701375.1"/>
</dbReference>
<proteinExistence type="predicted"/>
<dbReference type="Proteomes" id="UP001642720">
    <property type="component" value="Unassembled WGS sequence"/>
</dbReference>
<gene>
    <name evidence="1" type="ORF">CCMA1212_004056</name>
</gene>
<sequence length="147" mass="15549">MRMKRQESANEIAEIGDMSKLGPWPSALLAVGLAWLGAGIQRAGPPGHGKGVEWKLSCLSAAAAAAAATTPFVVDQVMLFTAKPAYEPKGRLGFPAIPISSPRTDASSAAASIWASRRASRRASRERRSSTSTKFHVRDAFASDVVL</sequence>
<dbReference type="GeneID" id="300575825"/>
<evidence type="ECO:0008006" key="3">
    <source>
        <dbReference type="Google" id="ProtNLM"/>
    </source>
</evidence>
<accession>A0ABY2H8Y7</accession>
<organism evidence="1 2">
    <name type="scientific">Trichoderma ghanense</name>
    <dbReference type="NCBI Taxonomy" id="65468"/>
    <lineage>
        <taxon>Eukaryota</taxon>
        <taxon>Fungi</taxon>
        <taxon>Dikarya</taxon>
        <taxon>Ascomycota</taxon>
        <taxon>Pezizomycotina</taxon>
        <taxon>Sordariomycetes</taxon>
        <taxon>Hypocreomycetidae</taxon>
        <taxon>Hypocreales</taxon>
        <taxon>Hypocreaceae</taxon>
        <taxon>Trichoderma</taxon>
    </lineage>
</organism>
<reference evidence="1 2" key="1">
    <citation type="submission" date="2018-01" db="EMBL/GenBank/DDBJ databases">
        <title>Genome characterization of the sugarcane-associated fungus Trichoderma ghanense CCMA-1212 and their application in lignocelulose bioconversion.</title>
        <authorList>
            <person name="Steindorff A.S."/>
            <person name="Mendes T.D."/>
            <person name="Vilela E.S.D."/>
            <person name="Rodrigues D.S."/>
            <person name="Formighieri E.F."/>
            <person name="Melo I.S."/>
            <person name="Favaro L.C.L."/>
        </authorList>
    </citation>
    <scope>NUCLEOTIDE SEQUENCE [LARGE SCALE GENOMIC DNA]</scope>
    <source>
        <strain evidence="1 2">CCMA-1212</strain>
    </source>
</reference>
<protein>
    <recommendedName>
        <fullName evidence="3">SSCRP protein</fullName>
    </recommendedName>
</protein>
<keyword evidence="2" id="KW-1185">Reference proteome</keyword>